<feature type="transmembrane region" description="Helical" evidence="1">
    <location>
        <begin position="251"/>
        <end position="268"/>
    </location>
</feature>
<keyword evidence="1" id="KW-1133">Transmembrane helix</keyword>
<feature type="transmembrane region" description="Helical" evidence="1">
    <location>
        <begin position="212"/>
        <end position="230"/>
    </location>
</feature>
<feature type="transmembrane region" description="Helical" evidence="1">
    <location>
        <begin position="126"/>
        <end position="158"/>
    </location>
</feature>
<evidence type="ECO:0000256" key="1">
    <source>
        <dbReference type="SAM" id="Phobius"/>
    </source>
</evidence>
<dbReference type="RefSeq" id="WP_177208327.1">
    <property type="nucleotide sequence ID" value="NZ_FOLG01000006.1"/>
</dbReference>
<feature type="transmembrane region" description="Helical" evidence="1">
    <location>
        <begin position="29"/>
        <end position="49"/>
    </location>
</feature>
<keyword evidence="1" id="KW-0472">Membrane</keyword>
<accession>A0A1I1KIQ9</accession>
<name>A0A1I1KIQ9_9RHOB</name>
<feature type="transmembrane region" description="Helical" evidence="1">
    <location>
        <begin position="324"/>
        <end position="345"/>
    </location>
</feature>
<proteinExistence type="predicted"/>
<dbReference type="STRING" id="441112.SAMN04488094_106137"/>
<keyword evidence="1" id="KW-0812">Transmembrane</keyword>
<evidence type="ECO:0000313" key="2">
    <source>
        <dbReference type="EMBL" id="SFC58023.1"/>
    </source>
</evidence>
<dbReference type="Proteomes" id="UP000198728">
    <property type="component" value="Unassembled WGS sequence"/>
</dbReference>
<protein>
    <recommendedName>
        <fullName evidence="4">Di-and tricarboxylate transporter</fullName>
    </recommendedName>
</protein>
<feature type="transmembrane region" description="Helical" evidence="1">
    <location>
        <begin position="444"/>
        <end position="464"/>
    </location>
</feature>
<evidence type="ECO:0008006" key="4">
    <source>
        <dbReference type="Google" id="ProtNLM"/>
    </source>
</evidence>
<feature type="transmembrane region" description="Helical" evidence="1">
    <location>
        <begin position="179"/>
        <end position="200"/>
    </location>
</feature>
<reference evidence="2 3" key="1">
    <citation type="submission" date="2016-10" db="EMBL/GenBank/DDBJ databases">
        <authorList>
            <person name="de Groot N.N."/>
        </authorList>
    </citation>
    <scope>NUCLEOTIDE SEQUENCE [LARGE SCALE GENOMIC DNA]</scope>
    <source>
        <strain evidence="2 3">DSM 19548</strain>
    </source>
</reference>
<feature type="transmembrane region" description="Helical" evidence="1">
    <location>
        <begin position="418"/>
        <end position="437"/>
    </location>
</feature>
<dbReference type="EMBL" id="FOLG01000006">
    <property type="protein sequence ID" value="SFC58023.1"/>
    <property type="molecule type" value="Genomic_DNA"/>
</dbReference>
<organism evidence="2 3">
    <name type="scientific">Tropicimonas isoalkanivorans</name>
    <dbReference type="NCBI Taxonomy" id="441112"/>
    <lineage>
        <taxon>Bacteria</taxon>
        <taxon>Pseudomonadati</taxon>
        <taxon>Pseudomonadota</taxon>
        <taxon>Alphaproteobacteria</taxon>
        <taxon>Rhodobacterales</taxon>
        <taxon>Roseobacteraceae</taxon>
        <taxon>Tropicimonas</taxon>
    </lineage>
</organism>
<evidence type="ECO:0000313" key="3">
    <source>
        <dbReference type="Proteomes" id="UP000198728"/>
    </source>
</evidence>
<feature type="transmembrane region" description="Helical" evidence="1">
    <location>
        <begin position="56"/>
        <end position="73"/>
    </location>
</feature>
<feature type="transmembrane region" description="Helical" evidence="1">
    <location>
        <begin position="274"/>
        <end position="294"/>
    </location>
</feature>
<keyword evidence="3" id="KW-1185">Reference proteome</keyword>
<gene>
    <name evidence="2" type="ORF">SAMN04488094_106137</name>
</gene>
<feature type="transmembrane region" description="Helical" evidence="1">
    <location>
        <begin position="357"/>
        <end position="380"/>
    </location>
</feature>
<dbReference type="AlphaFoldDB" id="A0A1I1KIQ9"/>
<sequence length="465" mass="48943">MLSEHRIDAATGVLLWLVTGIVTMDAWRIHVAVPLLPVLMVTLTVLLALRVRRTRLLFVATAILLSILLVLFVPDWNAVLLKGVRSAAFITAFFTALSTLRNVAQTSPSISAGGTFLALQPPGRRYAALTLGGVMFSLMLNYGAISLLGSLATASAGAEADAEIRRHRTRRMLLAIQRGFIASLPWSPLAFAMAITNALIPGARWADSVWPGMVTAAIIAGSGWALDSLFKPKLSGPVPPAQPVAGSWRSLSPLLLLLLLLGGLVGVLHEVTGINVPGIVMLVVPILSLGWAWIQQAGGAVDTPLSARLRDYVTVELPRSRGEITLLIMAGYIGTVGAPLLLPAVEAAGLDPTGLPTWLILGAFVWLIPILGQIGMNPILAVTLIAPLIPEAAELGVTPAAVVTSIVAGWAISGISSPFTATTMLVGSFAHVSALHVGVRWNGLFVLVTAVLLTVWVLTYAFLIG</sequence>